<feature type="compositionally biased region" description="Polar residues" evidence="1">
    <location>
        <begin position="61"/>
        <end position="70"/>
    </location>
</feature>
<feature type="region of interest" description="Disordered" evidence="1">
    <location>
        <begin position="47"/>
        <end position="70"/>
    </location>
</feature>
<feature type="region of interest" description="Disordered" evidence="1">
    <location>
        <begin position="100"/>
        <end position="126"/>
    </location>
</feature>
<keyword evidence="2" id="KW-1185">Reference proteome</keyword>
<feature type="region of interest" description="Disordered" evidence="1">
    <location>
        <begin position="169"/>
        <end position="195"/>
    </location>
</feature>
<sequence length="292" mass="31087">MERRVITPYPDAPDLSVYEDEGLDSAFSPKPEAELDHSCREILLKKAKIKAKKKPRRRSDSSGGYTLSNIIHSPPAAVVSPCLVKSGRANSTDSLQEMLTSDSEGSYVGDDKALRLKTPPSTPTSLMDSLLTPPPSAQQTIPKGLPCPTRPALVLDLRTIMDMQANSVQPLGATPKSPGSSVISSLKHSPVPAKLSQKQRKMLAMAYKEASVEPTTSQPTPTVTPSKSSVKAWATAAQSPPSLCSFRALLEEEQNRLVRVGQTGAKGGQGAPVSPISPVTAAPPATRRVTFK</sequence>
<gene>
    <name evidence="3" type="primary">LOC104961996</name>
</gene>
<dbReference type="GeneID" id="104961996"/>
<evidence type="ECO:0000313" key="3">
    <source>
        <dbReference type="RefSeq" id="XP_010788672.1"/>
    </source>
</evidence>
<dbReference type="RefSeq" id="XP_010788672.1">
    <property type="nucleotide sequence ID" value="XM_010790370.1"/>
</dbReference>
<feature type="region of interest" description="Disordered" evidence="1">
    <location>
        <begin position="260"/>
        <end position="292"/>
    </location>
</feature>
<reference evidence="3" key="1">
    <citation type="submission" date="2025-08" db="UniProtKB">
        <authorList>
            <consortium name="RefSeq"/>
        </authorList>
    </citation>
    <scope>IDENTIFICATION</scope>
    <source>
        <tissue evidence="3">Muscle</tissue>
    </source>
</reference>
<evidence type="ECO:0000256" key="1">
    <source>
        <dbReference type="SAM" id="MobiDB-lite"/>
    </source>
</evidence>
<dbReference type="AlphaFoldDB" id="A0A6I9PKF2"/>
<organism evidence="2 3">
    <name type="scientific">Notothenia coriiceps</name>
    <name type="common">black rockcod</name>
    <dbReference type="NCBI Taxonomy" id="8208"/>
    <lineage>
        <taxon>Eukaryota</taxon>
        <taxon>Metazoa</taxon>
        <taxon>Chordata</taxon>
        <taxon>Craniata</taxon>
        <taxon>Vertebrata</taxon>
        <taxon>Euteleostomi</taxon>
        <taxon>Actinopterygii</taxon>
        <taxon>Neopterygii</taxon>
        <taxon>Teleostei</taxon>
        <taxon>Neoteleostei</taxon>
        <taxon>Acanthomorphata</taxon>
        <taxon>Eupercaria</taxon>
        <taxon>Perciformes</taxon>
        <taxon>Notothenioidei</taxon>
        <taxon>Nototheniidae</taxon>
        <taxon>Notothenia</taxon>
    </lineage>
</organism>
<dbReference type="OrthoDB" id="1893551at2759"/>
<accession>A0A6I9PKF2</accession>
<feature type="compositionally biased region" description="Basic residues" evidence="1">
    <location>
        <begin position="47"/>
        <end position="57"/>
    </location>
</feature>
<protein>
    <submittedName>
        <fullName evidence="3">Inhibitor of Bruton tyrosine kinase-like isoform X2</fullName>
    </submittedName>
</protein>
<dbReference type="Proteomes" id="UP000504611">
    <property type="component" value="Unplaced"/>
</dbReference>
<name>A0A6I9PKF2_9TELE</name>
<feature type="compositionally biased region" description="Polar residues" evidence="1">
    <location>
        <begin position="177"/>
        <end position="187"/>
    </location>
</feature>
<proteinExistence type="predicted"/>
<evidence type="ECO:0000313" key="2">
    <source>
        <dbReference type="Proteomes" id="UP000504611"/>
    </source>
</evidence>